<dbReference type="Proteomes" id="UP000002009">
    <property type="component" value="Chromosome 7"/>
</dbReference>
<keyword evidence="3" id="KW-1185">Reference proteome</keyword>
<dbReference type="RefSeq" id="XP_002503851.1">
    <property type="nucleotide sequence ID" value="XM_002503805.1"/>
</dbReference>
<evidence type="ECO:0000313" key="3">
    <source>
        <dbReference type="Proteomes" id="UP000002009"/>
    </source>
</evidence>
<dbReference type="EMBL" id="CP001328">
    <property type="protein sequence ID" value="ACO65109.1"/>
    <property type="molecule type" value="Genomic_DNA"/>
</dbReference>
<dbReference type="KEGG" id="mis:MICPUN_108561"/>
<dbReference type="Gene3D" id="1.25.40.10">
    <property type="entry name" value="Tetratricopeptide repeat domain"/>
    <property type="match status" value="1"/>
</dbReference>
<proteinExistence type="predicted"/>
<feature type="compositionally biased region" description="Low complexity" evidence="1">
    <location>
        <begin position="26"/>
        <end position="52"/>
    </location>
</feature>
<dbReference type="GO" id="GO:0015995">
    <property type="term" value="P:chlorophyll biosynthetic process"/>
    <property type="evidence" value="ECO:0007669"/>
    <property type="project" value="InterPro"/>
</dbReference>
<dbReference type="PANTHER" id="PTHR47310:SF2">
    <property type="entry name" value="PROTEIN FLUORESCENT IN BLUE LIGHT, CHLOROPLASTIC"/>
    <property type="match status" value="1"/>
</dbReference>
<dbReference type="InterPro" id="IPR044243">
    <property type="entry name" value="FLU"/>
</dbReference>
<dbReference type="InParanoid" id="C1E9X6"/>
<dbReference type="SUPFAM" id="SSF48452">
    <property type="entry name" value="TPR-like"/>
    <property type="match status" value="1"/>
</dbReference>
<organism evidence="2 3">
    <name type="scientific">Micromonas commoda (strain RCC299 / NOUM17 / CCMP2709)</name>
    <name type="common">Picoplanktonic green alga</name>
    <dbReference type="NCBI Taxonomy" id="296587"/>
    <lineage>
        <taxon>Eukaryota</taxon>
        <taxon>Viridiplantae</taxon>
        <taxon>Chlorophyta</taxon>
        <taxon>Mamiellophyceae</taxon>
        <taxon>Mamiellales</taxon>
        <taxon>Mamiellaceae</taxon>
        <taxon>Micromonas</taxon>
    </lineage>
</organism>
<dbReference type="AlphaFoldDB" id="C1E9X6"/>
<dbReference type="PANTHER" id="PTHR47310">
    <property type="entry name" value="PROTEIN FLUORESCENT IN BLUE LIGHT, CHLOROPLASTIC"/>
    <property type="match status" value="1"/>
</dbReference>
<dbReference type="InterPro" id="IPR011990">
    <property type="entry name" value="TPR-like_helical_dom_sf"/>
</dbReference>
<accession>C1E9X6</accession>
<dbReference type="OrthoDB" id="286233at2759"/>
<dbReference type="GeneID" id="8245141"/>
<reference evidence="2 3" key="1">
    <citation type="journal article" date="2009" name="Science">
        <title>Green evolution and dynamic adaptations revealed by genomes of the marine picoeukaryotes Micromonas.</title>
        <authorList>
            <person name="Worden A.Z."/>
            <person name="Lee J.H."/>
            <person name="Mock T."/>
            <person name="Rouze P."/>
            <person name="Simmons M.P."/>
            <person name="Aerts A.L."/>
            <person name="Allen A.E."/>
            <person name="Cuvelier M.L."/>
            <person name="Derelle E."/>
            <person name="Everett M.V."/>
            <person name="Foulon E."/>
            <person name="Grimwood J."/>
            <person name="Gundlach H."/>
            <person name="Henrissat B."/>
            <person name="Napoli C."/>
            <person name="McDonald S.M."/>
            <person name="Parker M.S."/>
            <person name="Rombauts S."/>
            <person name="Salamov A."/>
            <person name="Von Dassow P."/>
            <person name="Badger J.H."/>
            <person name="Coutinho P.M."/>
            <person name="Demir E."/>
            <person name="Dubchak I."/>
            <person name="Gentemann C."/>
            <person name="Eikrem W."/>
            <person name="Gready J.E."/>
            <person name="John U."/>
            <person name="Lanier W."/>
            <person name="Lindquist E.A."/>
            <person name="Lucas S."/>
            <person name="Mayer K.F."/>
            <person name="Moreau H."/>
            <person name="Not F."/>
            <person name="Otillar R."/>
            <person name="Panaud O."/>
            <person name="Pangilinan J."/>
            <person name="Paulsen I."/>
            <person name="Piegu B."/>
            <person name="Poliakov A."/>
            <person name="Robbens S."/>
            <person name="Schmutz J."/>
            <person name="Toulza E."/>
            <person name="Wyss T."/>
            <person name="Zelensky A."/>
            <person name="Zhou K."/>
            <person name="Armbrust E.V."/>
            <person name="Bhattacharya D."/>
            <person name="Goodenough U.W."/>
            <person name="Van de Peer Y."/>
            <person name="Grigoriev I.V."/>
        </authorList>
    </citation>
    <scope>NUCLEOTIDE SEQUENCE [LARGE SCALE GENOMIC DNA]</scope>
    <source>
        <strain evidence="3">RCC299 / NOUM17</strain>
    </source>
</reference>
<sequence>MLARAPIASKFAVAGASRVDLRARGRAPAVVPRASAPGQGSTGRTGPTSSRTDVASPDDVRALMPRTVDRARLVAQVSAKAAPAPPAESPPSAFVLWCRGNWGYFAALQTVALIGASYNGRLARKRRLEIADINDKLRAMMAKYEGKLGSVDDDDVGPASEALAAAKAALVAGDFDAAAGKFSEAKAIAQKHGDSSAVLSGAKGTATALMRAGQLRAAVAELESVVDLAVSEGDSSVYGMLGDAHTDLAELGKAGAYYDKCLAMD</sequence>
<name>C1E9X6_MICCC</name>
<gene>
    <name evidence="2" type="ORF">MICPUN_108561</name>
</gene>
<dbReference type="STRING" id="296587.C1E9X6"/>
<dbReference type="OMA" id="NWGYFAA"/>
<evidence type="ECO:0000256" key="1">
    <source>
        <dbReference type="SAM" id="MobiDB-lite"/>
    </source>
</evidence>
<protein>
    <submittedName>
        <fullName evidence="2">Uncharacterized protein</fullName>
    </submittedName>
</protein>
<feature type="region of interest" description="Disordered" evidence="1">
    <location>
        <begin position="25"/>
        <end position="59"/>
    </location>
</feature>
<evidence type="ECO:0000313" key="2">
    <source>
        <dbReference type="EMBL" id="ACO65109.1"/>
    </source>
</evidence>